<dbReference type="Proteomes" id="UP001172155">
    <property type="component" value="Unassembled WGS sequence"/>
</dbReference>
<feature type="region of interest" description="Disordered" evidence="1">
    <location>
        <begin position="1"/>
        <end position="25"/>
    </location>
</feature>
<dbReference type="Pfam" id="PF00294">
    <property type="entry name" value="PfkB"/>
    <property type="match status" value="1"/>
</dbReference>
<dbReference type="SUPFAM" id="SSF53613">
    <property type="entry name" value="Ribokinase-like"/>
    <property type="match status" value="1"/>
</dbReference>
<dbReference type="PANTHER" id="PTHR47098:SF2">
    <property type="entry name" value="PROTEIN MAK32"/>
    <property type="match status" value="1"/>
</dbReference>
<keyword evidence="4" id="KW-1185">Reference proteome</keyword>
<organism evidence="3 4">
    <name type="scientific">Schizothecium vesticola</name>
    <dbReference type="NCBI Taxonomy" id="314040"/>
    <lineage>
        <taxon>Eukaryota</taxon>
        <taxon>Fungi</taxon>
        <taxon>Dikarya</taxon>
        <taxon>Ascomycota</taxon>
        <taxon>Pezizomycotina</taxon>
        <taxon>Sordariomycetes</taxon>
        <taxon>Sordariomycetidae</taxon>
        <taxon>Sordariales</taxon>
        <taxon>Schizotheciaceae</taxon>
        <taxon>Schizothecium</taxon>
    </lineage>
</organism>
<dbReference type="InterPro" id="IPR029056">
    <property type="entry name" value="Ribokinase-like"/>
</dbReference>
<name>A0AA40EQK6_9PEZI</name>
<dbReference type="AlphaFoldDB" id="A0AA40EQK6"/>
<evidence type="ECO:0000259" key="2">
    <source>
        <dbReference type="Pfam" id="PF00294"/>
    </source>
</evidence>
<reference evidence="3" key="1">
    <citation type="submission" date="2023-06" db="EMBL/GenBank/DDBJ databases">
        <title>Genome-scale phylogeny and comparative genomics of the fungal order Sordariales.</title>
        <authorList>
            <consortium name="Lawrence Berkeley National Laboratory"/>
            <person name="Hensen N."/>
            <person name="Bonometti L."/>
            <person name="Westerberg I."/>
            <person name="Brannstrom I.O."/>
            <person name="Guillou S."/>
            <person name="Cros-Aarteil S."/>
            <person name="Calhoun S."/>
            <person name="Haridas S."/>
            <person name="Kuo A."/>
            <person name="Mondo S."/>
            <person name="Pangilinan J."/>
            <person name="Riley R."/>
            <person name="LaButti K."/>
            <person name="Andreopoulos B."/>
            <person name="Lipzen A."/>
            <person name="Chen C."/>
            <person name="Yanf M."/>
            <person name="Daum C."/>
            <person name="Ng V."/>
            <person name="Clum A."/>
            <person name="Steindorff A."/>
            <person name="Ohm R."/>
            <person name="Martin F."/>
            <person name="Silar P."/>
            <person name="Natvig D."/>
            <person name="Lalanne C."/>
            <person name="Gautier V."/>
            <person name="Ament-velasquez S.L."/>
            <person name="Kruys A."/>
            <person name="Hutchinson M.I."/>
            <person name="Powell A.J."/>
            <person name="Barry K."/>
            <person name="Miller A.N."/>
            <person name="Grigoriev I.V."/>
            <person name="Debuchy R."/>
            <person name="Gladieux P."/>
            <person name="Thoren M.H."/>
            <person name="Johannesson H."/>
        </authorList>
    </citation>
    <scope>NUCLEOTIDE SEQUENCE</scope>
    <source>
        <strain evidence="3">SMH3187-1</strain>
    </source>
</reference>
<dbReference type="EMBL" id="JAUKUD010000005">
    <property type="protein sequence ID" value="KAK0743694.1"/>
    <property type="molecule type" value="Genomic_DNA"/>
</dbReference>
<dbReference type="InterPro" id="IPR011611">
    <property type="entry name" value="PfkB_dom"/>
</dbReference>
<gene>
    <name evidence="3" type="ORF">B0T18DRAFT_430928</name>
</gene>
<sequence>MARDSDVAAGAEPEPDVTQAATAEKGSEIPVTQDIDFVTLGILVDEIEFPPPQPAAHDIPGGAGTYSALGARLFSSPPLSKTVGWIVDQGTDWPAALSTLLSSWETSCLLRPSSTRLTTRGWNGYTNPSDPSHRSFRYTTPKQRLTADDLTATPLLQARAIHLICSPLRCRELVTSILAQRKTEARARDPFLSTYARPLFIWEPVPDLCTPDELLNLTNALPLVDVCSPNHAELAGFMGSDGLDPATGGVSTAAVERSCEQLLASMPLQSYALVVRAGDKGCYVARNGGRKKKARTAAAAGGARPPKKKEHAHGGLQLDMDMMALLAGLVCDGDGSVAREEIEIDPGVERWFPAYYRGEEEGKVVDPTGGGNTFLGAMAVALARGKTIEEACEWGNVAASFAIEQVGVPVLGKDEEGHETWNTARVDERLKEYQERS</sequence>
<comment type="caution">
    <text evidence="3">The sequence shown here is derived from an EMBL/GenBank/DDBJ whole genome shotgun (WGS) entry which is preliminary data.</text>
</comment>
<feature type="domain" description="Carbohydrate kinase PfkB" evidence="2">
    <location>
        <begin position="361"/>
        <end position="408"/>
    </location>
</feature>
<evidence type="ECO:0000313" key="3">
    <source>
        <dbReference type="EMBL" id="KAK0743694.1"/>
    </source>
</evidence>
<evidence type="ECO:0000313" key="4">
    <source>
        <dbReference type="Proteomes" id="UP001172155"/>
    </source>
</evidence>
<protein>
    <submittedName>
        <fullName evidence="3">Ribokinase-like protein</fullName>
    </submittedName>
</protein>
<dbReference type="PANTHER" id="PTHR47098">
    <property type="entry name" value="PROTEIN MAK32"/>
    <property type="match status" value="1"/>
</dbReference>
<evidence type="ECO:0000256" key="1">
    <source>
        <dbReference type="SAM" id="MobiDB-lite"/>
    </source>
</evidence>
<dbReference type="Gene3D" id="3.40.1190.20">
    <property type="match status" value="1"/>
</dbReference>
<accession>A0AA40EQK6</accession>
<proteinExistence type="predicted"/>